<evidence type="ECO:0000313" key="2">
    <source>
        <dbReference type="Proteomes" id="UP001163321"/>
    </source>
</evidence>
<reference evidence="1 2" key="1">
    <citation type="journal article" date="2022" name="bioRxiv">
        <title>The genome of the oomycete Peronosclerospora sorghi, a cosmopolitan pathogen of maize and sorghum, is inflated with dispersed pseudogenes.</title>
        <authorList>
            <person name="Fletcher K."/>
            <person name="Martin F."/>
            <person name="Isakeit T."/>
            <person name="Cavanaugh K."/>
            <person name="Magill C."/>
            <person name="Michelmore R."/>
        </authorList>
    </citation>
    <scope>NUCLEOTIDE SEQUENCE [LARGE SCALE GENOMIC DNA]</scope>
    <source>
        <strain evidence="1">P6</strain>
    </source>
</reference>
<name>A0ACC0WHK8_9STRA</name>
<dbReference type="Proteomes" id="UP001163321">
    <property type="component" value="Chromosome 13"/>
</dbReference>
<gene>
    <name evidence="1" type="ORF">PsorP6_013154</name>
</gene>
<proteinExistence type="predicted"/>
<keyword evidence="2" id="KW-1185">Reference proteome</keyword>
<comment type="caution">
    <text evidence="1">The sequence shown here is derived from an EMBL/GenBank/DDBJ whole genome shotgun (WGS) entry which is preliminary data.</text>
</comment>
<sequence>MDARRATRGRPRPPRSLPTLTPAPSSSISSASAPHKAAPLQPRPSRPRRRSDATGRAVHAPHTSSSFAYIFFNRRPLDVLRRTTLSSLLTRDTHVSPLTVVPTRCAGHERFVCNSRGQHADQTAHWRRPTLPRKPPSETSKGPPANACGSAHTERRKRPERAVRGPTEMRKRPTPCPPTGAQFLMDVERAAALTTLERVEIHEYDEIYFVSSLAIKRTRCQGDIHTRLPVRGDERAMHVEPTELPSSSRLFNHGYDTELGEYVVVLGNHVAYRYEVLHALGQGSFGQVVRCLDHSTRHHVAVKMIRNRPKSRDQARSEIELLAQLARGAAAWDATPPIVHMHDHFEFRSHLCIVFEVLGTNLYEHLVRRHFRGLAMENVRTVGTELAHALLFLKQHHVIHCDLKPENVLLRTCSALAETAVAHVTLIDFGSSCLEGERTSTYIQSRFYRSPEVLLGYPYTSAIDMWSFACLLVELHTGHPIFPGECEQDQVACIMELLDVPPVHLLDRSTQRAKFFEEVVADPVDDDAGPTYVPKSREPCSRGRPRVPGSRSLASAVRTDDADFLALLHKCFVWDPRCRLTPEQALDEPWLRRQALSHSRNLKERRVV</sequence>
<protein>
    <submittedName>
        <fullName evidence="1">Uncharacterized protein</fullName>
    </submittedName>
</protein>
<accession>A0ACC0WHK8</accession>
<dbReference type="EMBL" id="CM047592">
    <property type="protein sequence ID" value="KAI9918077.1"/>
    <property type="molecule type" value="Genomic_DNA"/>
</dbReference>
<organism evidence="1 2">
    <name type="scientific">Peronosclerospora sorghi</name>
    <dbReference type="NCBI Taxonomy" id="230839"/>
    <lineage>
        <taxon>Eukaryota</taxon>
        <taxon>Sar</taxon>
        <taxon>Stramenopiles</taxon>
        <taxon>Oomycota</taxon>
        <taxon>Peronosporomycetes</taxon>
        <taxon>Peronosporales</taxon>
        <taxon>Peronosporaceae</taxon>
        <taxon>Peronosclerospora</taxon>
    </lineage>
</organism>
<evidence type="ECO:0000313" key="1">
    <source>
        <dbReference type="EMBL" id="KAI9918077.1"/>
    </source>
</evidence>